<accession>A0A1W0B3I5</accession>
<organism evidence="1 2">
    <name type="scientific">Nocardia donostiensis</name>
    <dbReference type="NCBI Taxonomy" id="1538463"/>
    <lineage>
        <taxon>Bacteria</taxon>
        <taxon>Bacillati</taxon>
        <taxon>Actinomycetota</taxon>
        <taxon>Actinomycetes</taxon>
        <taxon>Mycobacteriales</taxon>
        <taxon>Nocardiaceae</taxon>
        <taxon>Nocardia</taxon>
    </lineage>
</organism>
<comment type="caution">
    <text evidence="1">The sequence shown here is derived from an EMBL/GenBank/DDBJ whole genome shotgun (WGS) entry which is preliminary data.</text>
</comment>
<dbReference type="STRING" id="1538463.B0T36_13600"/>
<dbReference type="OrthoDB" id="4377297at2"/>
<proteinExistence type="predicted"/>
<dbReference type="RefSeq" id="WP_077116820.1">
    <property type="nucleotide sequence ID" value="NZ_MUKP01000069.1"/>
</dbReference>
<dbReference type="InterPro" id="IPR011990">
    <property type="entry name" value="TPR-like_helical_dom_sf"/>
</dbReference>
<gene>
    <name evidence="1" type="ORF">B0T46_12735</name>
</gene>
<sequence>MFAPVSPLDSPSALLADAAFGARPGRSAGELPAARDGLEEWWRAVLLGGQGRYAAARVELRNLRMRSADPVLLALAASTEGSLLRQLGWHDRAARYDGRAAALILPSLERNTFGRSTTAETLPAGVEPQAIPADALPHPVAAAGDALTGLAADALGAGRLELAARLLERAHRILDHHDPSRVRRRLWVRWHWVRAETALAGGRGASALPCAEVALALAEAGSSVRHQVKSRLLVAAAAMATGDVDRAGELADAVADQCREHDLLPLRWACAMLRGGLPGAVSGDTQRDVAYCTAAIAERGGRFRSFGES</sequence>
<reference evidence="1 2" key="1">
    <citation type="journal article" date="2016" name="Antonie Van Leeuwenhoek">
        <title>Nocardia donostiensis sp. nov., isolated from human respiratory specimens.</title>
        <authorList>
            <person name="Ercibengoa M."/>
            <person name="Bell M."/>
            <person name="Marimon J.M."/>
            <person name="Humrighouse B."/>
            <person name="Klenk H.P."/>
            <person name="Potter G."/>
            <person name="Perez-Trallero E."/>
        </authorList>
    </citation>
    <scope>NUCLEOTIDE SEQUENCE [LARGE SCALE GENOMIC DNA]</scope>
    <source>
        <strain evidence="1 2">X1655</strain>
    </source>
</reference>
<name>A0A1W0B3I5_9NOCA</name>
<dbReference type="SUPFAM" id="SSF48452">
    <property type="entry name" value="TPR-like"/>
    <property type="match status" value="1"/>
</dbReference>
<dbReference type="EMBL" id="MUMY01000010">
    <property type="protein sequence ID" value="ONM48256.1"/>
    <property type="molecule type" value="Genomic_DNA"/>
</dbReference>
<evidence type="ECO:0000313" key="1">
    <source>
        <dbReference type="EMBL" id="ONM48256.1"/>
    </source>
</evidence>
<dbReference type="Proteomes" id="UP000188836">
    <property type="component" value="Unassembled WGS sequence"/>
</dbReference>
<dbReference type="AlphaFoldDB" id="A0A1W0B3I5"/>
<evidence type="ECO:0000313" key="2">
    <source>
        <dbReference type="Proteomes" id="UP000188836"/>
    </source>
</evidence>
<protein>
    <submittedName>
        <fullName evidence="1">Uncharacterized protein</fullName>
    </submittedName>
</protein>
<keyword evidence="2" id="KW-1185">Reference proteome</keyword>